<gene>
    <name evidence="2" type="ORF">AVDCRST_MAG77-2679</name>
</gene>
<reference evidence="2" key="1">
    <citation type="submission" date="2020-02" db="EMBL/GenBank/DDBJ databases">
        <authorList>
            <person name="Meier V. D."/>
        </authorList>
    </citation>
    <scope>NUCLEOTIDE SEQUENCE</scope>
    <source>
        <strain evidence="2">AVDCRST_MAG77</strain>
    </source>
</reference>
<evidence type="ECO:0000256" key="1">
    <source>
        <dbReference type="SAM" id="MobiDB-lite"/>
    </source>
</evidence>
<accession>A0A6J4IVN3</accession>
<evidence type="ECO:0000313" key="2">
    <source>
        <dbReference type="EMBL" id="CAA9261160.1"/>
    </source>
</evidence>
<feature type="region of interest" description="Disordered" evidence="1">
    <location>
        <begin position="22"/>
        <end position="104"/>
    </location>
</feature>
<feature type="compositionally biased region" description="Basic residues" evidence="1">
    <location>
        <begin position="45"/>
        <end position="60"/>
    </location>
</feature>
<sequence length="104" mass="10638">GHPDTRPGEAGDAAAAQCCGPYPPRGWLGLPQGAHRGGRAGDGGRRRRAAGAGHLRRAKRAGPLLQGDRGERALALRVRRLPVTGRLPPRRSSGGGGAAGRNGL</sequence>
<feature type="non-terminal residue" evidence="2">
    <location>
        <position position="1"/>
    </location>
</feature>
<dbReference type="EMBL" id="CADCTC010000155">
    <property type="protein sequence ID" value="CAA9261160.1"/>
    <property type="molecule type" value="Genomic_DNA"/>
</dbReference>
<protein>
    <submittedName>
        <fullName evidence="2">Uncharacterized protein</fullName>
    </submittedName>
</protein>
<feature type="compositionally biased region" description="Gly residues" evidence="1">
    <location>
        <begin position="93"/>
        <end position="104"/>
    </location>
</feature>
<name>A0A6J4IVN3_9CHLR</name>
<dbReference type="AlphaFoldDB" id="A0A6J4IVN3"/>
<organism evidence="2">
    <name type="scientific">uncultured Chloroflexota bacterium</name>
    <dbReference type="NCBI Taxonomy" id="166587"/>
    <lineage>
        <taxon>Bacteria</taxon>
        <taxon>Bacillati</taxon>
        <taxon>Chloroflexota</taxon>
        <taxon>environmental samples</taxon>
    </lineage>
</organism>
<feature type="non-terminal residue" evidence="2">
    <location>
        <position position="104"/>
    </location>
</feature>
<proteinExistence type="predicted"/>